<dbReference type="PANTHER" id="PTHR12599">
    <property type="entry name" value="PTERIN-4-ALPHA-CARBINOLAMINE DEHYDRATASE"/>
    <property type="match status" value="1"/>
</dbReference>
<dbReference type="Proteomes" id="UP000663880">
    <property type="component" value="Unassembled WGS sequence"/>
</dbReference>
<dbReference type="NCBIfam" id="NF002018">
    <property type="entry name" value="PRK00823.1-3"/>
    <property type="match status" value="1"/>
</dbReference>
<comment type="caution">
    <text evidence="6">The sequence shown here is derived from an EMBL/GenBank/DDBJ whole genome shotgun (WGS) entry which is preliminary data.</text>
</comment>
<proteinExistence type="inferred from homology"/>
<comment type="similarity">
    <text evidence="2">Belongs to the pterin-4-alpha-carbinolamine dehydratase family.</text>
</comment>
<keyword evidence="7" id="KW-1185">Reference proteome</keyword>
<dbReference type="EMBL" id="CAJOBZ010000022">
    <property type="protein sequence ID" value="CAF4868299.1"/>
    <property type="molecule type" value="Genomic_DNA"/>
</dbReference>
<dbReference type="NCBIfam" id="NF002020">
    <property type="entry name" value="PRK00823.1-5"/>
    <property type="match status" value="1"/>
</dbReference>
<sequence>MFLFRGRRFNVSRYVAIHFHPEAVQSAYVPKPINAIASRVTCCAGISSVAPPTSNIRKMADKLSQEDRDTQLAPLLSAGWKVQSNRDAIEKEFQFKNFNEAFSFMTRVALLAEKIDHHPEWFNVYNKVQVTLSSHDVNGLSKRDVKMATFMDKIIQ</sequence>
<dbReference type="EC" id="4.2.1.96" evidence="3"/>
<gene>
    <name evidence="6" type="ORF">PMACD_LOCUS8531</name>
</gene>
<dbReference type="SUPFAM" id="SSF55248">
    <property type="entry name" value="PCD-like"/>
    <property type="match status" value="1"/>
</dbReference>
<dbReference type="InterPro" id="IPR036428">
    <property type="entry name" value="PCD_sf"/>
</dbReference>
<dbReference type="HAMAP" id="MF_00434">
    <property type="entry name" value="Pterin_4_alpha"/>
    <property type="match status" value="1"/>
</dbReference>
<dbReference type="Gene3D" id="3.30.1360.20">
    <property type="entry name" value="Transcriptional coactivator/pterin dehydratase"/>
    <property type="match status" value="1"/>
</dbReference>
<dbReference type="OrthoDB" id="277398at2759"/>
<evidence type="ECO:0000313" key="6">
    <source>
        <dbReference type="EMBL" id="CAF4868299.1"/>
    </source>
</evidence>
<dbReference type="CDD" id="cd00914">
    <property type="entry name" value="PCD_DCoH_subfamily_b"/>
    <property type="match status" value="1"/>
</dbReference>
<evidence type="ECO:0000313" key="7">
    <source>
        <dbReference type="Proteomes" id="UP000663880"/>
    </source>
</evidence>
<dbReference type="GO" id="GO:0008124">
    <property type="term" value="F:4-alpha-hydroxytetrahydrobiopterin dehydratase activity"/>
    <property type="evidence" value="ECO:0007669"/>
    <property type="project" value="UniProtKB-EC"/>
</dbReference>
<comment type="catalytic activity">
    <reaction evidence="1">
        <text>(4aS,6R)-4a-hydroxy-L-erythro-5,6,7,8-tetrahydrobiopterin = (6R)-L-erythro-6,7-dihydrobiopterin + H2O</text>
        <dbReference type="Rhea" id="RHEA:11920"/>
        <dbReference type="ChEBI" id="CHEBI:15377"/>
        <dbReference type="ChEBI" id="CHEBI:15642"/>
        <dbReference type="ChEBI" id="CHEBI:43120"/>
        <dbReference type="EC" id="4.2.1.96"/>
    </reaction>
</comment>
<evidence type="ECO:0000256" key="3">
    <source>
        <dbReference type="ARBA" id="ARBA00013252"/>
    </source>
</evidence>
<protein>
    <recommendedName>
        <fullName evidence="3">4a-hydroxytetrahydrobiopterin dehydratase</fullName>
        <ecNumber evidence="3">4.2.1.96</ecNumber>
    </recommendedName>
    <alternativeName>
        <fullName evidence="5">4-alpha-hydroxy-tetrahydropterin dehydratase</fullName>
    </alternativeName>
</protein>
<dbReference type="AlphaFoldDB" id="A0A821TCW9"/>
<accession>A0A821TCW9</accession>
<dbReference type="InterPro" id="IPR001533">
    <property type="entry name" value="Pterin_deHydtase"/>
</dbReference>
<dbReference type="Pfam" id="PF01329">
    <property type="entry name" value="Pterin_4a"/>
    <property type="match status" value="1"/>
</dbReference>
<reference evidence="6" key="1">
    <citation type="submission" date="2021-02" db="EMBL/GenBank/DDBJ databases">
        <authorList>
            <person name="Steward A R."/>
        </authorList>
    </citation>
    <scope>NUCLEOTIDE SEQUENCE</scope>
</reference>
<keyword evidence="4" id="KW-0456">Lyase</keyword>
<name>A0A821TCW9_9NEOP</name>
<evidence type="ECO:0000256" key="4">
    <source>
        <dbReference type="ARBA" id="ARBA00023239"/>
    </source>
</evidence>
<dbReference type="GO" id="GO:0006729">
    <property type="term" value="P:tetrahydrobiopterin biosynthetic process"/>
    <property type="evidence" value="ECO:0007669"/>
    <property type="project" value="InterPro"/>
</dbReference>
<evidence type="ECO:0000256" key="1">
    <source>
        <dbReference type="ARBA" id="ARBA00001554"/>
    </source>
</evidence>
<evidence type="ECO:0000256" key="2">
    <source>
        <dbReference type="ARBA" id="ARBA00006472"/>
    </source>
</evidence>
<organism evidence="6 7">
    <name type="scientific">Pieris macdunnoughi</name>
    <dbReference type="NCBI Taxonomy" id="345717"/>
    <lineage>
        <taxon>Eukaryota</taxon>
        <taxon>Metazoa</taxon>
        <taxon>Ecdysozoa</taxon>
        <taxon>Arthropoda</taxon>
        <taxon>Hexapoda</taxon>
        <taxon>Insecta</taxon>
        <taxon>Pterygota</taxon>
        <taxon>Neoptera</taxon>
        <taxon>Endopterygota</taxon>
        <taxon>Lepidoptera</taxon>
        <taxon>Glossata</taxon>
        <taxon>Ditrysia</taxon>
        <taxon>Papilionoidea</taxon>
        <taxon>Pieridae</taxon>
        <taxon>Pierinae</taxon>
        <taxon>Pieris</taxon>
    </lineage>
</organism>
<evidence type="ECO:0000256" key="5">
    <source>
        <dbReference type="ARBA" id="ARBA00030497"/>
    </source>
</evidence>
<dbReference type="PANTHER" id="PTHR12599:SF0">
    <property type="entry name" value="PTERIN-4-ALPHA-CARBINOLAMINE DEHYDRATASE"/>
    <property type="match status" value="1"/>
</dbReference>